<protein>
    <recommendedName>
        <fullName evidence="7">Septin</fullName>
    </recommendedName>
</protein>
<evidence type="ECO:0000256" key="2">
    <source>
        <dbReference type="ARBA" id="ARBA00022490"/>
    </source>
</evidence>
<keyword evidence="4 9" id="KW-0175">Coiled coil</keyword>
<dbReference type="PROSITE" id="PS51719">
    <property type="entry name" value="G_SEPTIN"/>
    <property type="match status" value="1"/>
</dbReference>
<keyword evidence="5 8" id="KW-0342">GTP-binding</keyword>
<dbReference type="SUPFAM" id="SSF52540">
    <property type="entry name" value="P-loop containing nucleoside triphosphate hydrolases"/>
    <property type="match status" value="1"/>
</dbReference>
<feature type="domain" description="Septin-type G" evidence="10">
    <location>
        <begin position="45"/>
        <end position="311"/>
    </location>
</feature>
<keyword evidence="11" id="KW-1185">Reference proteome</keyword>
<keyword evidence="2" id="KW-0963">Cytoplasm</keyword>
<feature type="coiled-coil region" evidence="9">
    <location>
        <begin position="346"/>
        <end position="395"/>
    </location>
</feature>
<dbReference type="FunFam" id="3.40.50.300:FF:002048">
    <property type="entry name" value="Septin 6"/>
    <property type="match status" value="1"/>
</dbReference>
<sequence>MSQVFQSPPVPPPSSDQQSIKTLELKGNVGFASLPDQLVKKTVEHGFAFNLICVGETGIGKSTLTESLFNMKFEFQPCSYELKNVELKSHVLDIEESGVVLKLTVVETAGFGDQLDKEKSVKVISEYIETQYELYLQEEMKIKRCLQLYRDTRIHVCLYFISPTGHGLKALDVAALKDFSKRANVIPIIAKADTISKDELQRFKSKILSELKTNGIEFYKFPEDDEVMREANAKLNKCMPFAVVGSVDFVMANGKKVRARQYPWGVVEVENEEHCDFVKLREALLRLNVEDLREKTHRILYENYRRQRLYQMGMKDGDLGPGLKEIFDQKRAEHLATVKSKEEALKALFVQKVKDKENELKEKERELSQREVEDKRRFEEEMAVLKSEQNRLNAEIAEFDLTKQKFLKDQKKLKH</sequence>
<evidence type="ECO:0000256" key="8">
    <source>
        <dbReference type="RuleBase" id="RU004560"/>
    </source>
</evidence>
<evidence type="ECO:0000256" key="3">
    <source>
        <dbReference type="ARBA" id="ARBA00022741"/>
    </source>
</evidence>
<dbReference type="Proteomes" id="UP000887565">
    <property type="component" value="Unplaced"/>
</dbReference>
<accession>A0A915K6U7</accession>
<comment type="similarity">
    <text evidence="7 8">Belongs to the TRAFAC class TrmE-Era-EngA-EngB-Septin-like GTPase superfamily. Septin GTPase family.</text>
</comment>
<dbReference type="Gene3D" id="3.40.50.300">
    <property type="entry name" value="P-loop containing nucleotide triphosphate hydrolases"/>
    <property type="match status" value="1"/>
</dbReference>
<comment type="subcellular location">
    <subcellularLocation>
        <location evidence="1">Cytoplasm</location>
        <location evidence="1">Cytoskeleton</location>
    </subcellularLocation>
</comment>
<evidence type="ECO:0000259" key="10">
    <source>
        <dbReference type="PROSITE" id="PS51719"/>
    </source>
</evidence>
<dbReference type="InterPro" id="IPR030379">
    <property type="entry name" value="G_SEPTIN_dom"/>
</dbReference>
<dbReference type="PIRSF" id="PIRSF006698">
    <property type="entry name" value="Septin"/>
    <property type="match status" value="1"/>
</dbReference>
<evidence type="ECO:0000256" key="1">
    <source>
        <dbReference type="ARBA" id="ARBA00004245"/>
    </source>
</evidence>
<dbReference type="InterPro" id="IPR027417">
    <property type="entry name" value="P-loop_NTPase"/>
</dbReference>
<dbReference type="OMA" id="NNGIHIY"/>
<organism evidence="11 12">
    <name type="scientific">Romanomermis culicivorax</name>
    <name type="common">Nematode worm</name>
    <dbReference type="NCBI Taxonomy" id="13658"/>
    <lineage>
        <taxon>Eukaryota</taxon>
        <taxon>Metazoa</taxon>
        <taxon>Ecdysozoa</taxon>
        <taxon>Nematoda</taxon>
        <taxon>Enoplea</taxon>
        <taxon>Dorylaimia</taxon>
        <taxon>Mermithida</taxon>
        <taxon>Mermithoidea</taxon>
        <taxon>Mermithidae</taxon>
        <taxon>Romanomermis</taxon>
    </lineage>
</organism>
<evidence type="ECO:0000313" key="11">
    <source>
        <dbReference type="Proteomes" id="UP000887565"/>
    </source>
</evidence>
<dbReference type="AlphaFoldDB" id="A0A915K6U7"/>
<dbReference type="InterPro" id="IPR016491">
    <property type="entry name" value="Septin"/>
</dbReference>
<evidence type="ECO:0000256" key="7">
    <source>
        <dbReference type="PIRNR" id="PIRNR006698"/>
    </source>
</evidence>
<reference evidence="12" key="1">
    <citation type="submission" date="2022-11" db="UniProtKB">
        <authorList>
            <consortium name="WormBaseParasite"/>
        </authorList>
    </citation>
    <scope>IDENTIFICATION</scope>
</reference>
<proteinExistence type="inferred from homology"/>
<dbReference type="WBParaSite" id="nRc.2.0.1.t34058-RA">
    <property type="protein sequence ID" value="nRc.2.0.1.t34058-RA"/>
    <property type="gene ID" value="nRc.2.0.1.g34058"/>
</dbReference>
<dbReference type="GO" id="GO:0005525">
    <property type="term" value="F:GTP binding"/>
    <property type="evidence" value="ECO:0007669"/>
    <property type="project" value="UniProtKB-UniRule"/>
</dbReference>
<evidence type="ECO:0000256" key="6">
    <source>
        <dbReference type="ARBA" id="ARBA00023212"/>
    </source>
</evidence>
<evidence type="ECO:0000256" key="5">
    <source>
        <dbReference type="ARBA" id="ARBA00023134"/>
    </source>
</evidence>
<dbReference type="PANTHER" id="PTHR18884">
    <property type="entry name" value="SEPTIN"/>
    <property type="match status" value="1"/>
</dbReference>
<evidence type="ECO:0000256" key="4">
    <source>
        <dbReference type="ARBA" id="ARBA00023054"/>
    </source>
</evidence>
<evidence type="ECO:0000256" key="9">
    <source>
        <dbReference type="SAM" id="Coils"/>
    </source>
</evidence>
<dbReference type="CDD" id="cd01850">
    <property type="entry name" value="CDC_Septin"/>
    <property type="match status" value="1"/>
</dbReference>
<dbReference type="Pfam" id="PF00735">
    <property type="entry name" value="Septin"/>
    <property type="match status" value="1"/>
</dbReference>
<name>A0A915K6U7_ROMCU</name>
<evidence type="ECO:0000313" key="12">
    <source>
        <dbReference type="WBParaSite" id="nRc.2.0.1.t34058-RA"/>
    </source>
</evidence>
<keyword evidence="3 8" id="KW-0547">Nucleotide-binding</keyword>
<keyword evidence="6" id="KW-0206">Cytoskeleton</keyword>
<dbReference type="GO" id="GO:0005856">
    <property type="term" value="C:cytoskeleton"/>
    <property type="evidence" value="ECO:0007669"/>
    <property type="project" value="UniProtKB-SubCell"/>
</dbReference>